<evidence type="ECO:0000256" key="8">
    <source>
        <dbReference type="ARBA" id="ARBA00022989"/>
    </source>
</evidence>
<evidence type="ECO:0000256" key="9">
    <source>
        <dbReference type="ARBA" id="ARBA00023136"/>
    </source>
</evidence>
<evidence type="ECO:0000256" key="7">
    <source>
        <dbReference type="ARBA" id="ARBA00022779"/>
    </source>
</evidence>
<keyword evidence="6" id="KW-0812">Transmembrane</keyword>
<comment type="function">
    <text evidence="1 10">Controls the rotational direction of flagella during chemotaxis.</text>
</comment>
<evidence type="ECO:0000256" key="4">
    <source>
        <dbReference type="ARBA" id="ARBA00022475"/>
    </source>
</evidence>
<keyword evidence="10" id="KW-0997">Cell inner membrane</keyword>
<keyword evidence="11" id="KW-0282">Flagellum</keyword>
<dbReference type="PANTHER" id="PTHR35091">
    <property type="entry name" value="FLAGELLAR PROTEIN FLIL"/>
    <property type="match status" value="1"/>
</dbReference>
<dbReference type="InterPro" id="IPR005503">
    <property type="entry name" value="FliL"/>
</dbReference>
<evidence type="ECO:0000256" key="10">
    <source>
        <dbReference type="RuleBase" id="RU364125"/>
    </source>
</evidence>
<evidence type="ECO:0000313" key="11">
    <source>
        <dbReference type="EMBL" id="MBE7939217.1"/>
    </source>
</evidence>
<evidence type="ECO:0000256" key="6">
    <source>
        <dbReference type="ARBA" id="ARBA00022692"/>
    </source>
</evidence>
<keyword evidence="12" id="KW-1185">Reference proteome</keyword>
<evidence type="ECO:0000256" key="2">
    <source>
        <dbReference type="ARBA" id="ARBA00004162"/>
    </source>
</evidence>
<sequence>MSDAATPPKKKSKLLLIALGTLLLAGGAAGTTWYVMGGSHHEAAAEKKEPPKKPLYTTLETFTVNLQDPRGERFAQVGVTLQFEDPELEMKIKDRLPAIRNEILLLLSSKEMEDLLSVEGKQQLAEQIRERSALALGIPVVQHNYTRVPPAMAAASAASGAAAPAALAAAETPKAEGGTKVAGVENPIRGVLFSQFIVQ</sequence>
<dbReference type="EMBL" id="JADDOJ010000003">
    <property type="protein sequence ID" value="MBE7939217.1"/>
    <property type="molecule type" value="Genomic_DNA"/>
</dbReference>
<protein>
    <recommendedName>
        <fullName evidence="10">Flagellar protein FliL</fullName>
    </recommendedName>
</protein>
<keyword evidence="8" id="KW-1133">Transmembrane helix</keyword>
<proteinExistence type="inferred from homology"/>
<name>A0ABR9SAW0_9BURK</name>
<dbReference type="RefSeq" id="WP_193778769.1">
    <property type="nucleotide sequence ID" value="NZ_JADDOJ010000003.1"/>
</dbReference>
<accession>A0ABR9SAW0</accession>
<keyword evidence="5 10" id="KW-0145">Chemotaxis</keyword>
<dbReference type="Proteomes" id="UP000715965">
    <property type="component" value="Unassembled WGS sequence"/>
</dbReference>
<evidence type="ECO:0000256" key="3">
    <source>
        <dbReference type="ARBA" id="ARBA00008281"/>
    </source>
</evidence>
<keyword evidence="11" id="KW-0966">Cell projection</keyword>
<organism evidence="11 12">
    <name type="scientific">Ramlibacter aquaticus</name>
    <dbReference type="NCBI Taxonomy" id="2780094"/>
    <lineage>
        <taxon>Bacteria</taxon>
        <taxon>Pseudomonadati</taxon>
        <taxon>Pseudomonadota</taxon>
        <taxon>Betaproteobacteria</taxon>
        <taxon>Burkholderiales</taxon>
        <taxon>Comamonadaceae</taxon>
        <taxon>Ramlibacter</taxon>
    </lineage>
</organism>
<dbReference type="Pfam" id="PF03748">
    <property type="entry name" value="FliL"/>
    <property type="match status" value="1"/>
</dbReference>
<comment type="subcellular location">
    <subcellularLocation>
        <location evidence="10">Cell inner membrane</location>
    </subcellularLocation>
    <subcellularLocation>
        <location evidence="2">Cell membrane</location>
        <topology evidence="2">Single-pass membrane protein</topology>
    </subcellularLocation>
</comment>
<evidence type="ECO:0000256" key="5">
    <source>
        <dbReference type="ARBA" id="ARBA00022500"/>
    </source>
</evidence>
<keyword evidence="9 10" id="KW-0472">Membrane</keyword>
<keyword evidence="4" id="KW-1003">Cell membrane</keyword>
<evidence type="ECO:0000256" key="1">
    <source>
        <dbReference type="ARBA" id="ARBA00002254"/>
    </source>
</evidence>
<reference evidence="11 12" key="1">
    <citation type="submission" date="2020-10" db="EMBL/GenBank/DDBJ databases">
        <title>Draft genome of Ramlibacter aquaticus LMG 30558.</title>
        <authorList>
            <person name="Props R."/>
        </authorList>
    </citation>
    <scope>NUCLEOTIDE SEQUENCE [LARGE SCALE GENOMIC DNA]</scope>
    <source>
        <strain evidence="11 12">LMG 30558</strain>
    </source>
</reference>
<dbReference type="PANTHER" id="PTHR35091:SF2">
    <property type="entry name" value="FLAGELLAR PROTEIN FLIL"/>
    <property type="match status" value="1"/>
</dbReference>
<comment type="similarity">
    <text evidence="3 10">Belongs to the FliL family.</text>
</comment>
<keyword evidence="7 10" id="KW-0283">Flagellar rotation</keyword>
<keyword evidence="11" id="KW-0969">Cilium</keyword>
<gene>
    <name evidence="11" type="ORF">IM725_01365</name>
</gene>
<comment type="caution">
    <text evidence="11">The sequence shown here is derived from an EMBL/GenBank/DDBJ whole genome shotgun (WGS) entry which is preliminary data.</text>
</comment>
<evidence type="ECO:0000313" key="12">
    <source>
        <dbReference type="Proteomes" id="UP000715965"/>
    </source>
</evidence>